<dbReference type="InterPro" id="IPR003593">
    <property type="entry name" value="AAA+_ATPase"/>
</dbReference>
<dbReference type="PANTHER" id="PTHR43718">
    <property type="entry name" value="LON PROTEASE"/>
    <property type="match status" value="1"/>
</dbReference>
<dbReference type="AlphaFoldDB" id="A0A251X1I3"/>
<evidence type="ECO:0000313" key="2">
    <source>
        <dbReference type="EMBL" id="OUD10456.1"/>
    </source>
</evidence>
<dbReference type="Pfam" id="PF00004">
    <property type="entry name" value="AAA"/>
    <property type="match status" value="1"/>
</dbReference>
<dbReference type="GO" id="GO:0003697">
    <property type="term" value="F:single-stranded DNA binding"/>
    <property type="evidence" value="ECO:0007669"/>
    <property type="project" value="TreeGrafter"/>
</dbReference>
<dbReference type="RefSeq" id="WP_133064481.1">
    <property type="nucleotide sequence ID" value="NZ_MSPP01000001.1"/>
</dbReference>
<comment type="caution">
    <text evidence="2">The sequence shown here is derived from an EMBL/GenBank/DDBJ whole genome shotgun (WGS) entry which is preliminary data.</text>
</comment>
<dbReference type="OrthoDB" id="5297432at2"/>
<dbReference type="Gene3D" id="3.40.50.300">
    <property type="entry name" value="P-loop containing nucleotide triphosphate hydrolases"/>
    <property type="match status" value="1"/>
</dbReference>
<dbReference type="PANTHER" id="PTHR43718:SF2">
    <property type="entry name" value="LON PROTEASE HOMOLOG, MITOCHONDRIAL"/>
    <property type="match status" value="1"/>
</dbReference>
<protein>
    <recommendedName>
        <fullName evidence="1">AAA+ ATPase domain-containing protein</fullName>
    </recommendedName>
</protein>
<dbReference type="GO" id="GO:0006515">
    <property type="term" value="P:protein quality control for misfolded or incompletely synthesized proteins"/>
    <property type="evidence" value="ECO:0007669"/>
    <property type="project" value="TreeGrafter"/>
</dbReference>
<gene>
    <name evidence="2" type="ORF">BVC71_02865</name>
</gene>
<dbReference type="SUPFAM" id="SSF52540">
    <property type="entry name" value="P-loop containing nucleoside triphosphate hydrolases"/>
    <property type="match status" value="1"/>
</dbReference>
<dbReference type="Proteomes" id="UP000194664">
    <property type="component" value="Unassembled WGS sequence"/>
</dbReference>
<evidence type="ECO:0000259" key="1">
    <source>
        <dbReference type="SMART" id="SM00382"/>
    </source>
</evidence>
<accession>A0A251X1I3</accession>
<proteinExistence type="predicted"/>
<dbReference type="GO" id="GO:0007005">
    <property type="term" value="P:mitochondrion organization"/>
    <property type="evidence" value="ECO:0007669"/>
    <property type="project" value="TreeGrafter"/>
</dbReference>
<name>A0A251X1I3_9RHOB</name>
<dbReference type="GO" id="GO:0051131">
    <property type="term" value="P:chaperone-mediated protein complex assembly"/>
    <property type="evidence" value="ECO:0007669"/>
    <property type="project" value="TreeGrafter"/>
</dbReference>
<dbReference type="SMART" id="SM00382">
    <property type="entry name" value="AAA"/>
    <property type="match status" value="1"/>
</dbReference>
<dbReference type="GO" id="GO:0005524">
    <property type="term" value="F:ATP binding"/>
    <property type="evidence" value="ECO:0007669"/>
    <property type="project" value="InterPro"/>
</dbReference>
<keyword evidence="3" id="KW-1185">Reference proteome</keyword>
<reference evidence="2 3" key="1">
    <citation type="submission" date="2016-12" db="EMBL/GenBank/DDBJ databases">
        <title>The draft genome sequence of HSLHS2.</title>
        <authorList>
            <person name="Hu D."/>
            <person name="Wang L."/>
            <person name="Shao Z."/>
        </authorList>
    </citation>
    <scope>NUCLEOTIDE SEQUENCE [LARGE SCALE GENOMIC DNA]</scope>
    <source>
        <strain evidence="2">MCCC 1A06712</strain>
    </source>
</reference>
<dbReference type="GO" id="GO:0016887">
    <property type="term" value="F:ATP hydrolysis activity"/>
    <property type="evidence" value="ECO:0007669"/>
    <property type="project" value="InterPro"/>
</dbReference>
<evidence type="ECO:0000313" key="3">
    <source>
        <dbReference type="Proteomes" id="UP000194664"/>
    </source>
</evidence>
<dbReference type="InterPro" id="IPR027417">
    <property type="entry name" value="P-loop_NTPase"/>
</dbReference>
<dbReference type="GO" id="GO:0004176">
    <property type="term" value="F:ATP-dependent peptidase activity"/>
    <property type="evidence" value="ECO:0007669"/>
    <property type="project" value="InterPro"/>
</dbReference>
<dbReference type="EMBL" id="MSPP01000001">
    <property type="protein sequence ID" value="OUD10456.1"/>
    <property type="molecule type" value="Genomic_DNA"/>
</dbReference>
<dbReference type="InterPro" id="IPR027065">
    <property type="entry name" value="Lon_Prtase"/>
</dbReference>
<organism evidence="2 3">
    <name type="scientific">Marivivens niveibacter</name>
    <dbReference type="NCBI Taxonomy" id="1930667"/>
    <lineage>
        <taxon>Bacteria</taxon>
        <taxon>Pseudomonadati</taxon>
        <taxon>Pseudomonadota</taxon>
        <taxon>Alphaproteobacteria</taxon>
        <taxon>Rhodobacterales</taxon>
        <taxon>Paracoccaceae</taxon>
        <taxon>Marivivens group</taxon>
        <taxon>Marivivens</taxon>
    </lineage>
</organism>
<dbReference type="GO" id="GO:0004252">
    <property type="term" value="F:serine-type endopeptidase activity"/>
    <property type="evidence" value="ECO:0007669"/>
    <property type="project" value="InterPro"/>
</dbReference>
<sequence length="434" mass="48283">MDYTTCLPHAPARTHTVYTIPRDLTWHATQRMPAVIETALQSKISELCMLFCEAGLYFDPLVSLTFCPDEMGARVTCDFSHVAVEPLKQLVFQLAKRFEHDLKVANYLVAEDADRGALEYHIQSLIQQQLVLLKPHYQRLLRKQEDIARREIPPHLLATAARKNDRSDWVSELEVGEGALPLGGPTDHHGIDELIADVFAKAPWMDAPLRRIWDLMKTSSEGGLGFPPILLHGPGGTGKSMLARLISEASGVACHEMDGSAGAAAFRVAGLEAGWAGSRLGEPLRFIGAQRCPNPIMVINELDKATGGARSDKGAESSLINALLPLLDPHSAASWRCPVSGMVCDMSRINWVFTANQLDGLSQPFLSRLEVIHVPALTEVQYMQAVEVMCPNDELVRETARRFVQEEWRRPQFSLRLLSRTIKRLSADQRPEFH</sequence>
<dbReference type="InterPro" id="IPR003959">
    <property type="entry name" value="ATPase_AAA_core"/>
</dbReference>
<feature type="domain" description="AAA+ ATPase" evidence="1">
    <location>
        <begin position="225"/>
        <end position="387"/>
    </location>
</feature>